<proteinExistence type="predicted"/>
<feature type="compositionally biased region" description="Basic and acidic residues" evidence="1">
    <location>
        <begin position="26"/>
        <end position="35"/>
    </location>
</feature>
<protein>
    <submittedName>
        <fullName evidence="2">Uncharacterized protein</fullName>
    </submittedName>
</protein>
<dbReference type="EMBL" id="JAUEPT010000078">
    <property type="protein sequence ID" value="KAK0433671.1"/>
    <property type="molecule type" value="Genomic_DNA"/>
</dbReference>
<evidence type="ECO:0000313" key="3">
    <source>
        <dbReference type="Proteomes" id="UP001175226"/>
    </source>
</evidence>
<reference evidence="2" key="1">
    <citation type="submission" date="2023-06" db="EMBL/GenBank/DDBJ databases">
        <authorList>
            <consortium name="Lawrence Berkeley National Laboratory"/>
            <person name="Ahrendt S."/>
            <person name="Sahu N."/>
            <person name="Indic B."/>
            <person name="Wong-Bajracharya J."/>
            <person name="Merenyi Z."/>
            <person name="Ke H.-M."/>
            <person name="Monk M."/>
            <person name="Kocsube S."/>
            <person name="Drula E."/>
            <person name="Lipzen A."/>
            <person name="Balint B."/>
            <person name="Henrissat B."/>
            <person name="Andreopoulos B."/>
            <person name="Martin F.M."/>
            <person name="Harder C.B."/>
            <person name="Rigling D."/>
            <person name="Ford K.L."/>
            <person name="Foster G.D."/>
            <person name="Pangilinan J."/>
            <person name="Papanicolaou A."/>
            <person name="Barry K."/>
            <person name="LaButti K."/>
            <person name="Viragh M."/>
            <person name="Koriabine M."/>
            <person name="Yan M."/>
            <person name="Riley R."/>
            <person name="Champramary S."/>
            <person name="Plett K.L."/>
            <person name="Tsai I.J."/>
            <person name="Slot J."/>
            <person name="Sipos G."/>
            <person name="Plett J."/>
            <person name="Nagy L.G."/>
            <person name="Grigoriev I.V."/>
        </authorList>
    </citation>
    <scope>NUCLEOTIDE SEQUENCE</scope>
    <source>
        <strain evidence="2">FPL87.14</strain>
    </source>
</reference>
<comment type="caution">
    <text evidence="2">The sequence shown here is derived from an EMBL/GenBank/DDBJ whole genome shotgun (WGS) entry which is preliminary data.</text>
</comment>
<gene>
    <name evidence="2" type="ORF">EV421DRAFT_1909860</name>
</gene>
<name>A0AA39J035_9AGAR</name>
<organism evidence="2 3">
    <name type="scientific">Armillaria borealis</name>
    <dbReference type="NCBI Taxonomy" id="47425"/>
    <lineage>
        <taxon>Eukaryota</taxon>
        <taxon>Fungi</taxon>
        <taxon>Dikarya</taxon>
        <taxon>Basidiomycota</taxon>
        <taxon>Agaricomycotina</taxon>
        <taxon>Agaricomycetes</taxon>
        <taxon>Agaricomycetidae</taxon>
        <taxon>Agaricales</taxon>
        <taxon>Marasmiineae</taxon>
        <taxon>Physalacriaceae</taxon>
        <taxon>Armillaria</taxon>
    </lineage>
</organism>
<sequence>MGQLGIKKRPAGDDLCDGGVTKRRKVDGQGDDGPKKKGFKNAVKEPARAEEPIPLFASIIFPSSAPPWAIKALEMFKSCSFRPDWSQVIYSWVAFQFINNFDNDDKLSTKGCPECVGQWIAHARSQKWQLTYVNLDIVSKFQEPSWA</sequence>
<feature type="region of interest" description="Disordered" evidence="1">
    <location>
        <begin position="1"/>
        <end position="43"/>
    </location>
</feature>
<evidence type="ECO:0000313" key="2">
    <source>
        <dbReference type="EMBL" id="KAK0433671.1"/>
    </source>
</evidence>
<evidence type="ECO:0000256" key="1">
    <source>
        <dbReference type="SAM" id="MobiDB-lite"/>
    </source>
</evidence>
<accession>A0AA39J035</accession>
<dbReference type="AlphaFoldDB" id="A0AA39J035"/>
<dbReference type="Proteomes" id="UP001175226">
    <property type="component" value="Unassembled WGS sequence"/>
</dbReference>
<keyword evidence="3" id="KW-1185">Reference proteome</keyword>